<sequence length="80" mass="8340">MVGSFSEVNPTVPGCEGLREPDSTGSGLFTAFPQGSRESICLITFLWLLLVRVKALALELLDKAGPCILSVPPLTAPGPG</sequence>
<comment type="caution">
    <text evidence="2">The sequence shown here is derived from an EMBL/GenBank/DDBJ whole genome shotgun (WGS) entry which is preliminary data.</text>
</comment>
<reference evidence="2" key="1">
    <citation type="journal article" name="BMC Genomics">
        <title>Long-read sequencing and de novo genome assembly of marine medaka (Oryzias melastigma).</title>
        <authorList>
            <person name="Liang P."/>
            <person name="Saqib H.S.A."/>
            <person name="Ni X."/>
            <person name="Shen Y."/>
        </authorList>
    </citation>
    <scope>NUCLEOTIDE SEQUENCE</scope>
    <source>
        <strain evidence="2">Bigg-433</strain>
    </source>
</reference>
<dbReference type="EMBL" id="WKFB01000059">
    <property type="protein sequence ID" value="KAF6737431.1"/>
    <property type="molecule type" value="Genomic_DNA"/>
</dbReference>
<dbReference type="Proteomes" id="UP000646548">
    <property type="component" value="Unassembled WGS sequence"/>
</dbReference>
<accession>A0A834FNH7</accession>
<gene>
    <name evidence="2" type="ORF">FQA47_001020</name>
</gene>
<organism evidence="2 3">
    <name type="scientific">Oryzias melastigma</name>
    <name type="common">Marine medaka</name>
    <dbReference type="NCBI Taxonomy" id="30732"/>
    <lineage>
        <taxon>Eukaryota</taxon>
        <taxon>Metazoa</taxon>
        <taxon>Chordata</taxon>
        <taxon>Craniata</taxon>
        <taxon>Vertebrata</taxon>
        <taxon>Euteleostomi</taxon>
        <taxon>Actinopterygii</taxon>
        <taxon>Neopterygii</taxon>
        <taxon>Teleostei</taxon>
        <taxon>Neoteleostei</taxon>
        <taxon>Acanthomorphata</taxon>
        <taxon>Ovalentaria</taxon>
        <taxon>Atherinomorphae</taxon>
        <taxon>Beloniformes</taxon>
        <taxon>Adrianichthyidae</taxon>
        <taxon>Oryziinae</taxon>
        <taxon>Oryzias</taxon>
    </lineage>
</organism>
<evidence type="ECO:0000256" key="1">
    <source>
        <dbReference type="SAM" id="MobiDB-lite"/>
    </source>
</evidence>
<protein>
    <submittedName>
        <fullName evidence="2">Uncharacterized protein</fullName>
    </submittedName>
</protein>
<evidence type="ECO:0000313" key="3">
    <source>
        <dbReference type="Proteomes" id="UP000646548"/>
    </source>
</evidence>
<dbReference type="AlphaFoldDB" id="A0A834FNH7"/>
<proteinExistence type="predicted"/>
<name>A0A834FNH7_ORYME</name>
<feature type="region of interest" description="Disordered" evidence="1">
    <location>
        <begin position="1"/>
        <end position="23"/>
    </location>
</feature>
<evidence type="ECO:0000313" key="2">
    <source>
        <dbReference type="EMBL" id="KAF6737431.1"/>
    </source>
</evidence>